<dbReference type="GO" id="GO:0032934">
    <property type="term" value="F:sterol binding"/>
    <property type="evidence" value="ECO:0007669"/>
    <property type="project" value="InterPro"/>
</dbReference>
<dbReference type="OrthoDB" id="6409159at2759"/>
<dbReference type="InterPro" id="IPR039670">
    <property type="entry name" value="NPC2-like"/>
</dbReference>
<feature type="domain" description="MD-2-related lipid-recognition" evidence="9">
    <location>
        <begin position="44"/>
        <end position="166"/>
    </location>
</feature>
<sequence>MYRFSKLVLLVFAFATCLLTAMGAATQSQLPLTGPIRTTDSFKWEDCGLPTDPVELRSIEVLPDPPQPGKNLTVTVTAFVKEVIEDGAYADVTVKVGRVKILHKLFDVCEEARNANASVTCPVEPGEYQVDHTVELPKEVPKAKFTVAALGFTDDDDPMFCIDITVDFMKRPFPKYW</sequence>
<keyword evidence="6 8" id="KW-0732">Signal</keyword>
<dbReference type="GO" id="GO:0032366">
    <property type="term" value="P:intracellular sterol transport"/>
    <property type="evidence" value="ECO:0007669"/>
    <property type="project" value="InterPro"/>
</dbReference>
<comment type="subunit">
    <text evidence="3">Monomer.</text>
</comment>
<dbReference type="AlphaFoldDB" id="A0A4R5XG10"/>
<reference evidence="10 11" key="1">
    <citation type="submission" date="2018-06" db="EMBL/GenBank/DDBJ databases">
        <title>A transcriptomic atlas of mushroom development highlights an independent origin of complex multicellularity.</title>
        <authorList>
            <consortium name="DOE Joint Genome Institute"/>
            <person name="Krizsan K."/>
            <person name="Almasi E."/>
            <person name="Merenyi Z."/>
            <person name="Sahu N."/>
            <person name="Viragh M."/>
            <person name="Koszo T."/>
            <person name="Mondo S."/>
            <person name="Kiss B."/>
            <person name="Balint B."/>
            <person name="Kues U."/>
            <person name="Barry K."/>
            <person name="Hegedus J.C."/>
            <person name="Henrissat B."/>
            <person name="Johnson J."/>
            <person name="Lipzen A."/>
            <person name="Ohm R."/>
            <person name="Nagy I."/>
            <person name="Pangilinan J."/>
            <person name="Yan J."/>
            <person name="Xiong Y."/>
            <person name="Grigoriev I.V."/>
            <person name="Hibbett D.S."/>
            <person name="Nagy L.G."/>
        </authorList>
    </citation>
    <scope>NUCLEOTIDE SEQUENCE [LARGE SCALE GENOMIC DNA]</scope>
    <source>
        <strain evidence="10 11">SZMC22713</strain>
    </source>
</reference>
<feature type="signal peptide" evidence="8">
    <location>
        <begin position="1"/>
        <end position="23"/>
    </location>
</feature>
<dbReference type="InterPro" id="IPR003172">
    <property type="entry name" value="ML_dom"/>
</dbReference>
<keyword evidence="7" id="KW-0445">Lipid transport</keyword>
<evidence type="ECO:0000313" key="10">
    <source>
        <dbReference type="EMBL" id="TDL30104.1"/>
    </source>
</evidence>
<dbReference type="CDD" id="cd00917">
    <property type="entry name" value="PG-PI_TP"/>
    <property type="match status" value="1"/>
</dbReference>
<dbReference type="PANTHER" id="PTHR11306:SF0">
    <property type="entry name" value="PHOSPHATIDYLGLYCEROL_PHOSPHATIDYLINOSITOL TRANSFER PROTEIN"/>
    <property type="match status" value="1"/>
</dbReference>
<evidence type="ECO:0000256" key="6">
    <source>
        <dbReference type="ARBA" id="ARBA00022729"/>
    </source>
</evidence>
<organism evidence="10 11">
    <name type="scientific">Rickenella mellea</name>
    <dbReference type="NCBI Taxonomy" id="50990"/>
    <lineage>
        <taxon>Eukaryota</taxon>
        <taxon>Fungi</taxon>
        <taxon>Dikarya</taxon>
        <taxon>Basidiomycota</taxon>
        <taxon>Agaricomycotina</taxon>
        <taxon>Agaricomycetes</taxon>
        <taxon>Hymenochaetales</taxon>
        <taxon>Rickenellaceae</taxon>
        <taxon>Rickenella</taxon>
    </lineage>
</organism>
<comment type="similarity">
    <text evidence="2">Belongs to the NPC2 family.</text>
</comment>
<dbReference type="InterPro" id="IPR036846">
    <property type="entry name" value="GM2-AP_sf"/>
</dbReference>
<evidence type="ECO:0000256" key="2">
    <source>
        <dbReference type="ARBA" id="ARBA00006370"/>
    </source>
</evidence>
<evidence type="ECO:0000256" key="3">
    <source>
        <dbReference type="ARBA" id="ARBA00011245"/>
    </source>
</evidence>
<dbReference type="InterPro" id="IPR014756">
    <property type="entry name" value="Ig_E-set"/>
</dbReference>
<keyword evidence="5" id="KW-0813">Transport</keyword>
<dbReference type="SMART" id="SM00737">
    <property type="entry name" value="ML"/>
    <property type="match status" value="1"/>
</dbReference>
<evidence type="ECO:0000259" key="9">
    <source>
        <dbReference type="SMART" id="SM00737"/>
    </source>
</evidence>
<dbReference type="InterPro" id="IPR033917">
    <property type="entry name" value="ML_PG-PI_TP"/>
</dbReference>
<keyword evidence="11" id="KW-1185">Reference proteome</keyword>
<evidence type="ECO:0000256" key="1">
    <source>
        <dbReference type="ARBA" id="ARBA00002053"/>
    </source>
</evidence>
<dbReference type="Gene3D" id="2.70.220.10">
    <property type="entry name" value="Ganglioside GM2 activator"/>
    <property type="match status" value="2"/>
</dbReference>
<dbReference type="EMBL" id="ML170156">
    <property type="protein sequence ID" value="TDL30104.1"/>
    <property type="molecule type" value="Genomic_DNA"/>
</dbReference>
<gene>
    <name evidence="10" type="ORF">BD410DRAFT_737383</name>
</gene>
<dbReference type="VEuPathDB" id="FungiDB:BD410DRAFT_737383"/>
<proteinExistence type="inferred from homology"/>
<protein>
    <recommendedName>
        <fullName evidence="4">Phosphatidylglycerol/phosphatidylinositol transfer protein</fullName>
    </recommendedName>
</protein>
<name>A0A4R5XG10_9AGAM</name>
<comment type="function">
    <text evidence="1">Catalyzes the intermembrane transfer of phosphatidylglycerol and phosphatidylinositol.</text>
</comment>
<evidence type="ECO:0000256" key="4">
    <source>
        <dbReference type="ARBA" id="ARBA00016056"/>
    </source>
</evidence>
<evidence type="ECO:0000313" key="11">
    <source>
        <dbReference type="Proteomes" id="UP000294933"/>
    </source>
</evidence>
<evidence type="ECO:0000256" key="8">
    <source>
        <dbReference type="SAM" id="SignalP"/>
    </source>
</evidence>
<feature type="chain" id="PRO_5020341668" description="Phosphatidylglycerol/phosphatidylinositol transfer protein" evidence="8">
    <location>
        <begin position="24"/>
        <end position="177"/>
    </location>
</feature>
<dbReference type="Proteomes" id="UP000294933">
    <property type="component" value="Unassembled WGS sequence"/>
</dbReference>
<evidence type="ECO:0000256" key="7">
    <source>
        <dbReference type="ARBA" id="ARBA00023055"/>
    </source>
</evidence>
<dbReference type="SUPFAM" id="SSF81296">
    <property type="entry name" value="E set domains"/>
    <property type="match status" value="1"/>
</dbReference>
<evidence type="ECO:0000256" key="5">
    <source>
        <dbReference type="ARBA" id="ARBA00022448"/>
    </source>
</evidence>
<dbReference type="Pfam" id="PF02221">
    <property type="entry name" value="E1_DerP2_DerF2"/>
    <property type="match status" value="1"/>
</dbReference>
<dbReference type="PANTHER" id="PTHR11306">
    <property type="entry name" value="NIEMANN PICK TYPE C2 PROTEIN NPC2-RELATED"/>
    <property type="match status" value="1"/>
</dbReference>
<accession>A0A4R5XG10</accession>